<evidence type="ECO:0000256" key="2">
    <source>
        <dbReference type="ARBA" id="ARBA00023125"/>
    </source>
</evidence>
<feature type="domain" description="HTH tetR-type" evidence="5">
    <location>
        <begin position="30"/>
        <end position="77"/>
    </location>
</feature>
<reference evidence="6 7" key="1">
    <citation type="submission" date="2016-03" db="EMBL/GenBank/DDBJ databases">
        <title>Complete genome sequence of a soil Actinobacterium, Nocardioides dokdonensis FR1436.</title>
        <authorList>
            <person name="Kwon S.-K."/>
            <person name="Kim K."/>
            <person name="Kim J.F."/>
        </authorList>
    </citation>
    <scope>NUCLEOTIDE SEQUENCE [LARGE SCALE GENOMIC DNA]</scope>
    <source>
        <strain evidence="6 7">FR1436</strain>
    </source>
</reference>
<evidence type="ECO:0000259" key="5">
    <source>
        <dbReference type="Pfam" id="PF00440"/>
    </source>
</evidence>
<dbReference type="Pfam" id="PF00440">
    <property type="entry name" value="TetR_N"/>
    <property type="match status" value="1"/>
</dbReference>
<dbReference type="RefSeq" id="WP_084527553.1">
    <property type="nucleotide sequence ID" value="NZ_CP015079.1"/>
</dbReference>
<evidence type="ECO:0000313" key="6">
    <source>
        <dbReference type="EMBL" id="ANH38989.1"/>
    </source>
</evidence>
<dbReference type="InterPro" id="IPR009057">
    <property type="entry name" value="Homeodomain-like_sf"/>
</dbReference>
<dbReference type="PANTHER" id="PTHR30055:SF234">
    <property type="entry name" value="HTH-TYPE TRANSCRIPTIONAL REGULATOR BETI"/>
    <property type="match status" value="1"/>
</dbReference>
<dbReference type="InterPro" id="IPR050109">
    <property type="entry name" value="HTH-type_TetR-like_transc_reg"/>
</dbReference>
<dbReference type="InterPro" id="IPR001647">
    <property type="entry name" value="HTH_TetR"/>
</dbReference>
<feature type="compositionally biased region" description="Basic and acidic residues" evidence="4">
    <location>
        <begin position="15"/>
        <end position="24"/>
    </location>
</feature>
<accession>A0A1A9GL16</accession>
<dbReference type="STRING" id="1300347.I601_2573"/>
<evidence type="ECO:0000256" key="3">
    <source>
        <dbReference type="ARBA" id="ARBA00023163"/>
    </source>
</evidence>
<dbReference type="PATRIC" id="fig|1300347.3.peg.2565"/>
<dbReference type="PANTHER" id="PTHR30055">
    <property type="entry name" value="HTH-TYPE TRANSCRIPTIONAL REGULATOR RUTR"/>
    <property type="match status" value="1"/>
</dbReference>
<dbReference type="SUPFAM" id="SSF46689">
    <property type="entry name" value="Homeodomain-like"/>
    <property type="match status" value="1"/>
</dbReference>
<dbReference type="GO" id="GO:0000976">
    <property type="term" value="F:transcription cis-regulatory region binding"/>
    <property type="evidence" value="ECO:0007669"/>
    <property type="project" value="TreeGrafter"/>
</dbReference>
<dbReference type="Proteomes" id="UP000077868">
    <property type="component" value="Chromosome"/>
</dbReference>
<dbReference type="EMBL" id="CP015079">
    <property type="protein sequence ID" value="ANH38989.1"/>
    <property type="molecule type" value="Genomic_DNA"/>
</dbReference>
<gene>
    <name evidence="6" type="ORF">I601_2573</name>
</gene>
<evidence type="ECO:0000313" key="7">
    <source>
        <dbReference type="Proteomes" id="UP000077868"/>
    </source>
</evidence>
<keyword evidence="2 6" id="KW-0238">DNA-binding</keyword>
<evidence type="ECO:0000256" key="4">
    <source>
        <dbReference type="SAM" id="MobiDB-lite"/>
    </source>
</evidence>
<dbReference type="GO" id="GO:0003700">
    <property type="term" value="F:DNA-binding transcription factor activity"/>
    <property type="evidence" value="ECO:0007669"/>
    <property type="project" value="TreeGrafter"/>
</dbReference>
<proteinExistence type="predicted"/>
<dbReference type="Gene3D" id="1.10.357.10">
    <property type="entry name" value="Tetracycline Repressor, domain 2"/>
    <property type="match status" value="1"/>
</dbReference>
<organism evidence="6 7">
    <name type="scientific">Nocardioides dokdonensis FR1436</name>
    <dbReference type="NCBI Taxonomy" id="1300347"/>
    <lineage>
        <taxon>Bacteria</taxon>
        <taxon>Bacillati</taxon>
        <taxon>Actinomycetota</taxon>
        <taxon>Actinomycetes</taxon>
        <taxon>Propionibacteriales</taxon>
        <taxon>Nocardioidaceae</taxon>
        <taxon>Nocardioides</taxon>
    </lineage>
</organism>
<dbReference type="OrthoDB" id="4726108at2"/>
<evidence type="ECO:0000256" key="1">
    <source>
        <dbReference type="ARBA" id="ARBA00023015"/>
    </source>
</evidence>
<dbReference type="KEGG" id="ndk:I601_2573"/>
<sequence length="241" mass="25931">MTAARADTASTTGPDRGHQRRDGTGARAELIAAAERLFAERGIDGVSMREITRAASQRNTTALQYHFGDRDGLLKALVDKHMDHVAVRRAALLDNIASSDGLTLRMGASVLVQPLVAKIVGDDGGPDFLQIAGELVNRTQRVVDPAEPVGGIIYDHLASLDRWSETFEVLMPEGSTGAPLHRRFAVIRFAHIEVGRRARVGPPIDVPLFTSQLIDLVAGLLGAEVSTETARLLAVREESDA</sequence>
<feature type="region of interest" description="Disordered" evidence="4">
    <location>
        <begin position="1"/>
        <end position="24"/>
    </location>
</feature>
<protein>
    <submittedName>
        <fullName evidence="6">Putative DNA-binding transcriptional regulator</fullName>
    </submittedName>
</protein>
<keyword evidence="3" id="KW-0804">Transcription</keyword>
<dbReference type="AlphaFoldDB" id="A0A1A9GL16"/>
<keyword evidence="7" id="KW-1185">Reference proteome</keyword>
<name>A0A1A9GL16_9ACTN</name>
<keyword evidence="1" id="KW-0805">Transcription regulation</keyword>